<evidence type="ECO:0000313" key="2">
    <source>
        <dbReference type="EnsemblMetazoa" id="XP_014254221.1"/>
    </source>
</evidence>
<keyword evidence="1" id="KW-1133">Transmembrane helix</keyword>
<dbReference type="Proteomes" id="UP000494040">
    <property type="component" value="Unassembled WGS sequence"/>
</dbReference>
<reference evidence="2" key="1">
    <citation type="submission" date="2022-01" db="UniProtKB">
        <authorList>
            <consortium name="EnsemblMetazoa"/>
        </authorList>
    </citation>
    <scope>IDENTIFICATION</scope>
</reference>
<name>A0A8I6TG57_CIMLE</name>
<dbReference type="RefSeq" id="XP_014254221.1">
    <property type="nucleotide sequence ID" value="XM_014398735.2"/>
</dbReference>
<keyword evidence="1" id="KW-0472">Membrane</keyword>
<evidence type="ECO:0000256" key="1">
    <source>
        <dbReference type="SAM" id="Phobius"/>
    </source>
</evidence>
<feature type="transmembrane region" description="Helical" evidence="1">
    <location>
        <begin position="36"/>
        <end position="53"/>
    </location>
</feature>
<dbReference type="KEGG" id="clec:106669330"/>
<feature type="transmembrane region" description="Helical" evidence="1">
    <location>
        <begin position="200"/>
        <end position="220"/>
    </location>
</feature>
<sequence>MQACGRMTSIEKKPSIDTVNSSENVFTFLTARASSATSSVITVTLMITAMLHIPLTDNFLIERKYIPLQYVLTYSYLGPNLIANIVVLIAVGTKNTNHLKWGLNVAFVCFFYWLFLSTISYISVHDLFRFVCFENHCPEIHWMFNTKWRDYGIKCPYHMTYPNGTGDLDNKDGLVLRISYGSPKGSQNDLKAYYTGCESYTSGPMAISTVLGLVWLLFAIHSFKTIRKLHVILSQEEQSK</sequence>
<keyword evidence="1" id="KW-0812">Transmembrane</keyword>
<keyword evidence="3" id="KW-1185">Reference proteome</keyword>
<proteinExistence type="predicted"/>
<feature type="transmembrane region" description="Helical" evidence="1">
    <location>
        <begin position="103"/>
        <end position="124"/>
    </location>
</feature>
<accession>A0A8I6TG57</accession>
<dbReference type="EnsemblMetazoa" id="XM_014398735.2">
    <property type="protein sequence ID" value="XP_014254221.1"/>
    <property type="gene ID" value="LOC106669330"/>
</dbReference>
<protein>
    <submittedName>
        <fullName evidence="2">Uncharacterized protein</fullName>
    </submittedName>
</protein>
<dbReference type="GeneID" id="106669330"/>
<feature type="transmembrane region" description="Helical" evidence="1">
    <location>
        <begin position="73"/>
        <end position="91"/>
    </location>
</feature>
<dbReference type="AlphaFoldDB" id="A0A8I6TG57"/>
<evidence type="ECO:0000313" key="3">
    <source>
        <dbReference type="Proteomes" id="UP000494040"/>
    </source>
</evidence>
<organism evidence="2 3">
    <name type="scientific">Cimex lectularius</name>
    <name type="common">Bed bug</name>
    <name type="synonym">Acanthia lectularia</name>
    <dbReference type="NCBI Taxonomy" id="79782"/>
    <lineage>
        <taxon>Eukaryota</taxon>
        <taxon>Metazoa</taxon>
        <taxon>Ecdysozoa</taxon>
        <taxon>Arthropoda</taxon>
        <taxon>Hexapoda</taxon>
        <taxon>Insecta</taxon>
        <taxon>Pterygota</taxon>
        <taxon>Neoptera</taxon>
        <taxon>Paraneoptera</taxon>
        <taxon>Hemiptera</taxon>
        <taxon>Heteroptera</taxon>
        <taxon>Panheteroptera</taxon>
        <taxon>Cimicomorpha</taxon>
        <taxon>Cimicidae</taxon>
        <taxon>Cimex</taxon>
    </lineage>
</organism>